<dbReference type="RefSeq" id="WP_160333415.1">
    <property type="nucleotide sequence ID" value="NZ_WSRS01000107.1"/>
</dbReference>
<comment type="caution">
    <text evidence="2">The sequence shown here is derived from an EMBL/GenBank/DDBJ whole genome shotgun (WGS) entry which is preliminary data.</text>
</comment>
<sequence length="135" mass="16071">MLHHIEIYVSDLEASRRFYEHFLGRLGYQLYQDWEQGFSLKQQNQYLVFVQAPQHFLHMGYHRTRIGLNHLAFEVEEDLEALRQDLLVLGVPLLYEERFLEAEDPKALYCLDPDGIKLEWLKVEGTSKNQKYSVI</sequence>
<evidence type="ECO:0000259" key="1">
    <source>
        <dbReference type="PROSITE" id="PS51819"/>
    </source>
</evidence>
<dbReference type="AlphaFoldDB" id="A0A7X3G9M9"/>
<protein>
    <recommendedName>
        <fullName evidence="1">VOC domain-containing protein</fullName>
    </recommendedName>
</protein>
<dbReference type="InterPro" id="IPR051332">
    <property type="entry name" value="Fosfomycin_Res_Enzymes"/>
</dbReference>
<organism evidence="2 3">
    <name type="scientific">Streptococcus danieliae</name>
    <dbReference type="NCBI Taxonomy" id="747656"/>
    <lineage>
        <taxon>Bacteria</taxon>
        <taxon>Bacillati</taxon>
        <taxon>Bacillota</taxon>
        <taxon>Bacilli</taxon>
        <taxon>Lactobacillales</taxon>
        <taxon>Streptococcaceae</taxon>
        <taxon>Streptococcus</taxon>
    </lineage>
</organism>
<proteinExistence type="predicted"/>
<feature type="domain" description="VOC" evidence="1">
    <location>
        <begin position="1"/>
        <end position="123"/>
    </location>
</feature>
<reference evidence="2 3" key="1">
    <citation type="submission" date="2019-12" db="EMBL/GenBank/DDBJ databases">
        <title>Microbes associate with the intestines of laboratory mice.</title>
        <authorList>
            <person name="Navarre W."/>
            <person name="Wong E."/>
        </authorList>
    </citation>
    <scope>NUCLEOTIDE SEQUENCE [LARGE SCALE GENOMIC DNA]</scope>
    <source>
        <strain evidence="2 3">NM51_B2-22</strain>
    </source>
</reference>
<dbReference type="PANTHER" id="PTHR36113:SF6">
    <property type="entry name" value="FOSFOMYCIN RESISTANCE PROTEIN FOSX"/>
    <property type="match status" value="1"/>
</dbReference>
<dbReference type="Gene3D" id="3.10.180.10">
    <property type="entry name" value="2,3-Dihydroxybiphenyl 1,2-Dioxygenase, domain 1"/>
    <property type="match status" value="1"/>
</dbReference>
<dbReference type="InterPro" id="IPR029068">
    <property type="entry name" value="Glyas_Bleomycin-R_OHBP_Dase"/>
</dbReference>
<accession>A0A7X3G9M9</accession>
<dbReference type="Proteomes" id="UP000461595">
    <property type="component" value="Unassembled WGS sequence"/>
</dbReference>
<gene>
    <name evidence="2" type="ORF">E5983_08520</name>
</gene>
<name>A0A7X3G9M9_9STRE</name>
<evidence type="ECO:0000313" key="2">
    <source>
        <dbReference type="EMBL" id="MVX59668.1"/>
    </source>
</evidence>
<dbReference type="SUPFAM" id="SSF54593">
    <property type="entry name" value="Glyoxalase/Bleomycin resistance protein/Dihydroxybiphenyl dioxygenase"/>
    <property type="match status" value="1"/>
</dbReference>
<dbReference type="InterPro" id="IPR037523">
    <property type="entry name" value="VOC_core"/>
</dbReference>
<dbReference type="EMBL" id="WSRS01000107">
    <property type="protein sequence ID" value="MVX59668.1"/>
    <property type="molecule type" value="Genomic_DNA"/>
</dbReference>
<dbReference type="OrthoDB" id="5296884at2"/>
<dbReference type="PANTHER" id="PTHR36113">
    <property type="entry name" value="LYASE, PUTATIVE-RELATED-RELATED"/>
    <property type="match status" value="1"/>
</dbReference>
<dbReference type="PROSITE" id="PS51819">
    <property type="entry name" value="VOC"/>
    <property type="match status" value="1"/>
</dbReference>
<dbReference type="Pfam" id="PF13669">
    <property type="entry name" value="Glyoxalase_4"/>
    <property type="match status" value="1"/>
</dbReference>
<evidence type="ECO:0000313" key="3">
    <source>
        <dbReference type="Proteomes" id="UP000461595"/>
    </source>
</evidence>